<dbReference type="OrthoDB" id="9788090at2"/>
<dbReference type="eggNOG" id="COG0745">
    <property type="taxonomic scope" value="Bacteria"/>
</dbReference>
<dbReference type="PROSITE" id="PS50110">
    <property type="entry name" value="RESPONSE_REGULATORY"/>
    <property type="match status" value="2"/>
</dbReference>
<sequence length="276" mass="30591">MALSLLIQTHKRDTMMSTLLVIDDDRLHCDLLQMALARHGYQVSIATGGREGVALFRQLRPLVTLLDLRMPEMDGLAVLKEIRTHDPRAGVIMLGGGATEELENRARELRVTDFLRKGLSLDVLIGAVHRVAQQARRQASSEQARAGEEADQLPDEHILVVDDDVMARDLLVRFLGLRGYHVRAAPDGREALRLIGESVPDLLILDLAMPEMNGVEVLRALAARDYAGRTIILSGHHNDSLLAEAWALGPQEVLDKPIDLERALMAIQLVMVCREC</sequence>
<evidence type="ECO:0000256" key="2">
    <source>
        <dbReference type="PROSITE-ProRule" id="PRU00169"/>
    </source>
</evidence>
<name>D8P8C3_9BACT</name>
<dbReference type="STRING" id="330214.NIDE4086"/>
<dbReference type="AlphaFoldDB" id="D8P8C3"/>
<evidence type="ECO:0000259" key="3">
    <source>
        <dbReference type="PROSITE" id="PS50110"/>
    </source>
</evidence>
<dbReference type="Pfam" id="PF00072">
    <property type="entry name" value="Response_reg"/>
    <property type="match status" value="2"/>
</dbReference>
<feature type="domain" description="Response regulatory" evidence="3">
    <location>
        <begin position="157"/>
        <end position="271"/>
    </location>
</feature>
<dbReference type="InterPro" id="IPR050595">
    <property type="entry name" value="Bact_response_regulator"/>
</dbReference>
<proteinExistence type="predicted"/>
<evidence type="ECO:0000313" key="5">
    <source>
        <dbReference type="Proteomes" id="UP000001660"/>
    </source>
</evidence>
<dbReference type="HOGENOM" id="CLU_1049014_0_0_0"/>
<dbReference type="SUPFAM" id="SSF52172">
    <property type="entry name" value="CheY-like"/>
    <property type="match status" value="2"/>
</dbReference>
<dbReference type="InterPro" id="IPR001789">
    <property type="entry name" value="Sig_transdc_resp-reg_receiver"/>
</dbReference>
<keyword evidence="5" id="KW-1185">Reference proteome</keyword>
<feature type="modified residue" description="4-aspartylphosphate" evidence="2">
    <location>
        <position position="206"/>
    </location>
</feature>
<keyword evidence="1 2" id="KW-0597">Phosphoprotein</keyword>
<feature type="modified residue" description="4-aspartylphosphate" evidence="2">
    <location>
        <position position="67"/>
    </location>
</feature>
<dbReference type="PANTHER" id="PTHR44591:SF3">
    <property type="entry name" value="RESPONSE REGULATORY DOMAIN-CONTAINING PROTEIN"/>
    <property type="match status" value="1"/>
</dbReference>
<organism evidence="4 5">
    <name type="scientific">Nitrospira defluvii</name>
    <dbReference type="NCBI Taxonomy" id="330214"/>
    <lineage>
        <taxon>Bacteria</taxon>
        <taxon>Pseudomonadati</taxon>
        <taxon>Nitrospirota</taxon>
        <taxon>Nitrospiria</taxon>
        <taxon>Nitrospirales</taxon>
        <taxon>Nitrospiraceae</taxon>
        <taxon>Nitrospira</taxon>
    </lineage>
</organism>
<dbReference type="PANTHER" id="PTHR44591">
    <property type="entry name" value="STRESS RESPONSE REGULATOR PROTEIN 1"/>
    <property type="match status" value="1"/>
</dbReference>
<dbReference type="InterPro" id="IPR011006">
    <property type="entry name" value="CheY-like_superfamily"/>
</dbReference>
<protein>
    <submittedName>
        <fullName evidence="4">Putative Response regulator, CheY-like</fullName>
    </submittedName>
</protein>
<dbReference type="CDD" id="cd00156">
    <property type="entry name" value="REC"/>
    <property type="match status" value="2"/>
</dbReference>
<dbReference type="SMART" id="SM00448">
    <property type="entry name" value="REC"/>
    <property type="match status" value="2"/>
</dbReference>
<evidence type="ECO:0000256" key="1">
    <source>
        <dbReference type="ARBA" id="ARBA00022553"/>
    </source>
</evidence>
<feature type="domain" description="Response regulatory" evidence="3">
    <location>
        <begin position="18"/>
        <end position="132"/>
    </location>
</feature>
<dbReference type="Gene3D" id="3.40.50.2300">
    <property type="match status" value="2"/>
</dbReference>
<dbReference type="EMBL" id="FP929003">
    <property type="protein sequence ID" value="CBK43755.1"/>
    <property type="molecule type" value="Genomic_DNA"/>
</dbReference>
<dbReference type="KEGG" id="nde:NIDE4086"/>
<evidence type="ECO:0000313" key="4">
    <source>
        <dbReference type="EMBL" id="CBK43755.1"/>
    </source>
</evidence>
<gene>
    <name evidence="4" type="ORF">NIDE4086</name>
</gene>
<dbReference type="GO" id="GO:0000160">
    <property type="term" value="P:phosphorelay signal transduction system"/>
    <property type="evidence" value="ECO:0007669"/>
    <property type="project" value="InterPro"/>
</dbReference>
<dbReference type="eggNOG" id="COG2204">
    <property type="taxonomic scope" value="Bacteria"/>
</dbReference>
<reference evidence="4 5" key="1">
    <citation type="journal article" date="2010" name="Proc. Natl. Acad. Sci. U.S.A.">
        <title>A Nitrospira metagenome illuminates the physiology and evolution of globally important nitrite-oxidizing bacteria.</title>
        <authorList>
            <person name="Lucker S."/>
            <person name="Wagner M."/>
            <person name="Maixner F."/>
            <person name="Pelletier E."/>
            <person name="Koch H."/>
            <person name="Vacherie B."/>
            <person name="Rattei T."/>
            <person name="Sinninghe Damste J."/>
            <person name="Spieck E."/>
            <person name="Le Paslier D."/>
            <person name="Daims H."/>
        </authorList>
    </citation>
    <scope>NUCLEOTIDE SEQUENCE [LARGE SCALE GENOMIC DNA]</scope>
</reference>
<dbReference type="Proteomes" id="UP000001660">
    <property type="component" value="Chromosome"/>
</dbReference>
<accession>D8P8C3</accession>